<accession>A0A381VU87</accession>
<name>A0A381VU87_9ZZZZ</name>
<sequence>MSQEKVIIFDTTLRDGEQSAGIGLTTQEKLEIAQQLERLGVDVIEAGFDASSPGDLEAVQSISETVRTPIIASLARCYLPDVDAAWEGVKNAARPRIHVFISSSDNHIMNLLRKNPEEVLDAAVASVERAKSYCEDVEFSPMDATRTDPDYLFKMLEAVIDAGANTVNIADTVGYTIPSEFSERIEDIKKNVPNIDKAVMSVHCHNDLGLSVANSLAAVISGVRQVEGCINGLGERAGNASLEEIIMAIETRDDLFEVSTNIDTTQIYRTSRLVSDITGFPVQPNKAIVGANAFRHASGIHQDGVIKDRSTYEIIDPKSVGWPSNSLVLGKLSGRAGLRARLEELGYNLDQEELNDVFEAFKNLADRKREVTDQDLESLMSTRRRTVDVPTIYELAHVQVSTGDHEVPTATVKITSPDGDEIIDAATGTGPVDAVYRAINRVIGVDNRLTEFRVDAVTEGIDALGDVTIRIERNSDVFVGRGSDTDIIVASAKAYMNALNRALSVDSSQNK</sequence>
<evidence type="ECO:0000256" key="9">
    <source>
        <dbReference type="ARBA" id="ARBA00023211"/>
    </source>
</evidence>
<dbReference type="PROSITE" id="PS00816">
    <property type="entry name" value="AIPM_HOMOCIT_SYNTH_2"/>
    <property type="match status" value="1"/>
</dbReference>
<keyword evidence="7" id="KW-0808">Transferase</keyword>
<dbReference type="InterPro" id="IPR054691">
    <property type="entry name" value="LeuA/HCS_post-cat"/>
</dbReference>
<dbReference type="EMBL" id="UINC01009745">
    <property type="protein sequence ID" value="SVA43641.1"/>
    <property type="molecule type" value="Genomic_DNA"/>
</dbReference>
<evidence type="ECO:0000256" key="2">
    <source>
        <dbReference type="ARBA" id="ARBA00009396"/>
    </source>
</evidence>
<protein>
    <recommendedName>
        <fullName evidence="3">2-isopropylmalate synthase</fullName>
        <ecNumber evidence="3">2.3.3.13</ecNumber>
    </recommendedName>
</protein>
<dbReference type="UniPathway" id="UPA00048">
    <property type="reaction ID" value="UER00070"/>
</dbReference>
<dbReference type="EC" id="2.3.3.13" evidence="3"/>
<dbReference type="GO" id="GO:0003852">
    <property type="term" value="F:2-isopropylmalate synthase activity"/>
    <property type="evidence" value="ECO:0007669"/>
    <property type="project" value="UniProtKB-EC"/>
</dbReference>
<dbReference type="GO" id="GO:0046872">
    <property type="term" value="F:metal ion binding"/>
    <property type="evidence" value="ECO:0007669"/>
    <property type="project" value="UniProtKB-KW"/>
</dbReference>
<keyword evidence="8" id="KW-0479">Metal-binding</keyword>
<reference evidence="12" key="1">
    <citation type="submission" date="2018-05" db="EMBL/GenBank/DDBJ databases">
        <authorList>
            <person name="Lanie J.A."/>
            <person name="Ng W.-L."/>
            <person name="Kazmierczak K.M."/>
            <person name="Andrzejewski T.M."/>
            <person name="Davidsen T.M."/>
            <person name="Wayne K.J."/>
            <person name="Tettelin H."/>
            <person name="Glass J.I."/>
            <person name="Rusch D."/>
            <person name="Podicherti R."/>
            <person name="Tsui H.-C.T."/>
            <person name="Winkler M.E."/>
        </authorList>
    </citation>
    <scope>NUCLEOTIDE SEQUENCE</scope>
</reference>
<evidence type="ECO:0000313" key="12">
    <source>
        <dbReference type="EMBL" id="SVA43641.1"/>
    </source>
</evidence>
<keyword evidence="5" id="KW-0963">Cytoplasm</keyword>
<dbReference type="InterPro" id="IPR005671">
    <property type="entry name" value="LeuA_bact_synth"/>
</dbReference>
<dbReference type="InterPro" id="IPR000891">
    <property type="entry name" value="PYR_CT"/>
</dbReference>
<proteinExistence type="inferred from homology"/>
<keyword evidence="6" id="KW-0028">Amino-acid biosynthesis</keyword>
<evidence type="ECO:0000256" key="1">
    <source>
        <dbReference type="ARBA" id="ARBA00004689"/>
    </source>
</evidence>
<dbReference type="FunFam" id="1.10.238.260:FF:000001">
    <property type="entry name" value="2-isopropylmalate synthase"/>
    <property type="match status" value="1"/>
</dbReference>
<dbReference type="InterPro" id="IPR050073">
    <property type="entry name" value="2-IPM_HCS-like"/>
</dbReference>
<dbReference type="FunFam" id="3.20.20.70:FF:000010">
    <property type="entry name" value="2-isopropylmalate synthase"/>
    <property type="match status" value="1"/>
</dbReference>
<dbReference type="InterPro" id="IPR002034">
    <property type="entry name" value="AIPM/Hcit_synth_CS"/>
</dbReference>
<dbReference type="InterPro" id="IPR013709">
    <property type="entry name" value="2-isopropylmalate_synth_dimer"/>
</dbReference>
<dbReference type="AlphaFoldDB" id="A0A381VU87"/>
<dbReference type="CDD" id="cd07940">
    <property type="entry name" value="DRE_TIM_IPMS"/>
    <property type="match status" value="1"/>
</dbReference>
<comment type="pathway">
    <text evidence="1">Amino-acid biosynthesis; L-leucine biosynthesis; L-leucine from 3-methyl-2-oxobutanoate: step 1/4.</text>
</comment>
<dbReference type="PANTHER" id="PTHR10277">
    <property type="entry name" value="HOMOCITRATE SYNTHASE-RELATED"/>
    <property type="match status" value="1"/>
</dbReference>
<feature type="domain" description="Pyruvate carboxyltransferase" evidence="11">
    <location>
        <begin position="6"/>
        <end position="268"/>
    </location>
</feature>
<gene>
    <name evidence="12" type="ORF">METZ01_LOCUS96495</name>
</gene>
<dbReference type="NCBIfam" id="TIGR00973">
    <property type="entry name" value="leuA_bact"/>
    <property type="match status" value="1"/>
</dbReference>
<dbReference type="PANTHER" id="PTHR10277:SF9">
    <property type="entry name" value="2-ISOPROPYLMALATE SYNTHASE 1, CHLOROPLASTIC-RELATED"/>
    <property type="match status" value="1"/>
</dbReference>
<evidence type="ECO:0000256" key="5">
    <source>
        <dbReference type="ARBA" id="ARBA00022490"/>
    </source>
</evidence>
<organism evidence="12">
    <name type="scientific">marine metagenome</name>
    <dbReference type="NCBI Taxonomy" id="408172"/>
    <lineage>
        <taxon>unclassified sequences</taxon>
        <taxon>metagenomes</taxon>
        <taxon>ecological metagenomes</taxon>
    </lineage>
</organism>
<evidence type="ECO:0000256" key="4">
    <source>
        <dbReference type="ARBA" id="ARBA00022430"/>
    </source>
</evidence>
<dbReference type="Pfam" id="PF08502">
    <property type="entry name" value="LeuA_dimer"/>
    <property type="match status" value="1"/>
</dbReference>
<dbReference type="InterPro" id="IPR036230">
    <property type="entry name" value="LeuA_allosteric_dom_sf"/>
</dbReference>
<evidence type="ECO:0000256" key="8">
    <source>
        <dbReference type="ARBA" id="ARBA00022723"/>
    </source>
</evidence>
<keyword evidence="10" id="KW-0100">Branched-chain amino acid biosynthesis</keyword>
<evidence type="ECO:0000256" key="6">
    <source>
        <dbReference type="ARBA" id="ARBA00022605"/>
    </source>
</evidence>
<dbReference type="InterPro" id="IPR013785">
    <property type="entry name" value="Aldolase_TIM"/>
</dbReference>
<comment type="similarity">
    <text evidence="2">Belongs to the alpha-IPM synthase/homocitrate synthase family. LeuA type 1 subfamily.</text>
</comment>
<evidence type="ECO:0000256" key="7">
    <source>
        <dbReference type="ARBA" id="ARBA00022679"/>
    </source>
</evidence>
<dbReference type="PROSITE" id="PS50991">
    <property type="entry name" value="PYR_CT"/>
    <property type="match status" value="1"/>
</dbReference>
<dbReference type="FunFam" id="3.30.160.270:FF:000001">
    <property type="entry name" value="2-isopropylmalate synthase"/>
    <property type="match status" value="1"/>
</dbReference>
<dbReference type="Gene3D" id="3.20.20.70">
    <property type="entry name" value="Aldolase class I"/>
    <property type="match status" value="1"/>
</dbReference>
<dbReference type="GO" id="GO:0009098">
    <property type="term" value="P:L-leucine biosynthetic process"/>
    <property type="evidence" value="ECO:0007669"/>
    <property type="project" value="UniProtKB-UniPathway"/>
</dbReference>
<dbReference type="HAMAP" id="MF_01025">
    <property type="entry name" value="LeuA_type1"/>
    <property type="match status" value="1"/>
</dbReference>
<evidence type="ECO:0000259" key="11">
    <source>
        <dbReference type="PROSITE" id="PS50991"/>
    </source>
</evidence>
<dbReference type="Pfam" id="PF00682">
    <property type="entry name" value="HMGL-like"/>
    <property type="match status" value="1"/>
</dbReference>
<keyword evidence="9" id="KW-0464">Manganese</keyword>
<dbReference type="Gene3D" id="3.30.160.270">
    <property type="match status" value="1"/>
</dbReference>
<dbReference type="PROSITE" id="PS00815">
    <property type="entry name" value="AIPM_HOMOCIT_SYNTH_1"/>
    <property type="match status" value="1"/>
</dbReference>
<dbReference type="Gene3D" id="1.10.238.260">
    <property type="match status" value="1"/>
</dbReference>
<evidence type="ECO:0000256" key="10">
    <source>
        <dbReference type="ARBA" id="ARBA00023304"/>
    </source>
</evidence>
<evidence type="ECO:0000256" key="3">
    <source>
        <dbReference type="ARBA" id="ARBA00012973"/>
    </source>
</evidence>
<dbReference type="SUPFAM" id="SSF51569">
    <property type="entry name" value="Aldolase"/>
    <property type="match status" value="1"/>
</dbReference>
<keyword evidence="4" id="KW-0432">Leucine biosynthesis</keyword>
<dbReference type="Pfam" id="PF22617">
    <property type="entry name" value="HCS_D2"/>
    <property type="match status" value="1"/>
</dbReference>
<dbReference type="NCBIfam" id="NF002086">
    <property type="entry name" value="PRK00915.1-3"/>
    <property type="match status" value="1"/>
</dbReference>
<dbReference type="SUPFAM" id="SSF110921">
    <property type="entry name" value="2-isopropylmalate synthase LeuA, allosteric (dimerisation) domain"/>
    <property type="match status" value="1"/>
</dbReference>
<dbReference type="SMART" id="SM00917">
    <property type="entry name" value="LeuA_dimer"/>
    <property type="match status" value="1"/>
</dbReference>